<dbReference type="Pfam" id="PF15054">
    <property type="entry name" value="DUF4535"/>
    <property type="match status" value="1"/>
</dbReference>
<gene>
    <name evidence="1" type="ORF">URODEC1_LOCUS82642</name>
    <name evidence="2" type="ORF">URODEC1_LOCUS83467</name>
</gene>
<accession>A0ABC9DBE3</accession>
<dbReference type="PANTHER" id="PTHR33528">
    <property type="entry name" value="OS07G0239500 PROTEIN"/>
    <property type="match status" value="1"/>
</dbReference>
<dbReference type="Proteomes" id="UP001497457">
    <property type="component" value="Chromosome 31b"/>
</dbReference>
<dbReference type="InterPro" id="IPR027854">
    <property type="entry name" value="STMP1"/>
</dbReference>
<evidence type="ECO:0000313" key="1">
    <source>
        <dbReference type="EMBL" id="CAL5033369.1"/>
    </source>
</evidence>
<dbReference type="EMBL" id="OZ075141">
    <property type="protein sequence ID" value="CAL5033369.1"/>
    <property type="molecule type" value="Genomic_DNA"/>
</dbReference>
<proteinExistence type="predicted"/>
<name>A0ABC9DBE3_9POAL</name>
<reference evidence="2 3" key="2">
    <citation type="submission" date="2024-10" db="EMBL/GenBank/DDBJ databases">
        <authorList>
            <person name="Ryan C."/>
        </authorList>
    </citation>
    <scope>NUCLEOTIDE SEQUENCE [LARGE SCALE GENOMIC DNA]</scope>
</reference>
<dbReference type="AlphaFoldDB" id="A0ABC9DBE3"/>
<sequence length="56" mass="6497">MAMSLFRRSVMFAVGIGCGVYAEQNYNMPNVKRLFNAYVFLAKYLVESNRKPKKDE</sequence>
<evidence type="ECO:0000313" key="2">
    <source>
        <dbReference type="EMBL" id="CAL5035377.1"/>
    </source>
</evidence>
<organism evidence="2 3">
    <name type="scientific">Urochloa decumbens</name>
    <dbReference type="NCBI Taxonomy" id="240449"/>
    <lineage>
        <taxon>Eukaryota</taxon>
        <taxon>Viridiplantae</taxon>
        <taxon>Streptophyta</taxon>
        <taxon>Embryophyta</taxon>
        <taxon>Tracheophyta</taxon>
        <taxon>Spermatophyta</taxon>
        <taxon>Magnoliopsida</taxon>
        <taxon>Liliopsida</taxon>
        <taxon>Poales</taxon>
        <taxon>Poaceae</taxon>
        <taxon>PACMAD clade</taxon>
        <taxon>Panicoideae</taxon>
        <taxon>Panicodae</taxon>
        <taxon>Paniceae</taxon>
        <taxon>Melinidinae</taxon>
        <taxon>Urochloa</taxon>
    </lineage>
</organism>
<keyword evidence="3" id="KW-1185">Reference proteome</keyword>
<dbReference type="EMBL" id="OZ075142">
    <property type="protein sequence ID" value="CAL5035377.1"/>
    <property type="molecule type" value="Genomic_DNA"/>
</dbReference>
<evidence type="ECO:0000313" key="3">
    <source>
        <dbReference type="Proteomes" id="UP001497457"/>
    </source>
</evidence>
<dbReference type="PANTHER" id="PTHR33528:SF14">
    <property type="entry name" value="SOLUTE CARRIER FAMILY 35 MEMBER A4"/>
    <property type="match status" value="1"/>
</dbReference>
<dbReference type="Proteomes" id="UP001497457">
    <property type="component" value="Chromosome 32b"/>
</dbReference>
<reference evidence="3" key="1">
    <citation type="submission" date="2024-06" db="EMBL/GenBank/DDBJ databases">
        <authorList>
            <person name="Ryan C."/>
        </authorList>
    </citation>
    <scope>NUCLEOTIDE SEQUENCE [LARGE SCALE GENOMIC DNA]</scope>
</reference>
<protein>
    <submittedName>
        <fullName evidence="2">Uncharacterized protein</fullName>
    </submittedName>
</protein>